<evidence type="ECO:0000256" key="1">
    <source>
        <dbReference type="SAM" id="MobiDB-lite"/>
    </source>
</evidence>
<proteinExistence type="predicted"/>
<protein>
    <submittedName>
        <fullName evidence="2">Uncharacterized protein</fullName>
    </submittedName>
</protein>
<sequence length="114" mass="13260">MARHDERSMSRHGSVTPSVRSEDSQVSHLAQDLTLQELRAFVEKKTKENFYLTIENEIFEKYLQKRDPGILKDAEQEQKLSRQKFEQDKIKAQISVPSSCHSTSSFYSPKKKIT</sequence>
<accession>A0A8D8MBQ3</accession>
<feature type="region of interest" description="Disordered" evidence="1">
    <location>
        <begin position="1"/>
        <end position="26"/>
    </location>
</feature>
<evidence type="ECO:0000313" key="2">
    <source>
        <dbReference type="EMBL" id="CAG6621212.1"/>
    </source>
</evidence>
<reference evidence="2" key="1">
    <citation type="submission" date="2021-05" db="EMBL/GenBank/DDBJ databases">
        <authorList>
            <person name="Alioto T."/>
            <person name="Alioto T."/>
            <person name="Gomez Garrido J."/>
        </authorList>
    </citation>
    <scope>NUCLEOTIDE SEQUENCE</scope>
</reference>
<dbReference type="EMBL" id="HBUF01368147">
    <property type="protein sequence ID" value="CAG6724700.1"/>
    <property type="molecule type" value="Transcribed_RNA"/>
</dbReference>
<dbReference type="AlphaFoldDB" id="A0A8D8MBQ3"/>
<name>A0A8D8MBQ3_9HEMI</name>
<dbReference type="EMBL" id="HBUF01049573">
    <property type="protein sequence ID" value="CAG6621212.1"/>
    <property type="molecule type" value="Transcribed_RNA"/>
</dbReference>
<organism evidence="2">
    <name type="scientific">Cacopsylla melanoneura</name>
    <dbReference type="NCBI Taxonomy" id="428564"/>
    <lineage>
        <taxon>Eukaryota</taxon>
        <taxon>Metazoa</taxon>
        <taxon>Ecdysozoa</taxon>
        <taxon>Arthropoda</taxon>
        <taxon>Hexapoda</taxon>
        <taxon>Insecta</taxon>
        <taxon>Pterygota</taxon>
        <taxon>Neoptera</taxon>
        <taxon>Paraneoptera</taxon>
        <taxon>Hemiptera</taxon>
        <taxon>Sternorrhyncha</taxon>
        <taxon>Psylloidea</taxon>
        <taxon>Psyllidae</taxon>
        <taxon>Psyllinae</taxon>
        <taxon>Cacopsylla</taxon>
    </lineage>
</organism>